<dbReference type="EMBL" id="BMHH01000001">
    <property type="protein sequence ID" value="GGA77010.1"/>
    <property type="molecule type" value="Genomic_DNA"/>
</dbReference>
<proteinExistence type="predicted"/>
<evidence type="ECO:0000313" key="3">
    <source>
        <dbReference type="Proteomes" id="UP000646478"/>
    </source>
</evidence>
<reference evidence="2" key="1">
    <citation type="journal article" date="2014" name="Int. J. Syst. Evol. Microbiol.">
        <title>Complete genome sequence of Corynebacterium casei LMG S-19264T (=DSM 44701T), isolated from a smear-ripened cheese.</title>
        <authorList>
            <consortium name="US DOE Joint Genome Institute (JGI-PGF)"/>
            <person name="Walter F."/>
            <person name="Albersmeier A."/>
            <person name="Kalinowski J."/>
            <person name="Ruckert C."/>
        </authorList>
    </citation>
    <scope>NUCLEOTIDE SEQUENCE</scope>
    <source>
        <strain evidence="2">CGMCC 1.15082</strain>
    </source>
</reference>
<feature type="coiled-coil region" evidence="1">
    <location>
        <begin position="40"/>
        <end position="74"/>
    </location>
</feature>
<keyword evidence="1" id="KW-0175">Coiled coil</keyword>
<dbReference type="AlphaFoldDB" id="A0A916S0S3"/>
<protein>
    <submittedName>
        <fullName evidence="2">Uncharacterized protein</fullName>
    </submittedName>
</protein>
<organism evidence="2 3">
    <name type="scientific">Brucella endophytica</name>
    <dbReference type="NCBI Taxonomy" id="1963359"/>
    <lineage>
        <taxon>Bacteria</taxon>
        <taxon>Pseudomonadati</taxon>
        <taxon>Pseudomonadota</taxon>
        <taxon>Alphaproteobacteria</taxon>
        <taxon>Hyphomicrobiales</taxon>
        <taxon>Brucellaceae</taxon>
        <taxon>Brucella/Ochrobactrum group</taxon>
        <taxon>Brucella</taxon>
    </lineage>
</organism>
<dbReference type="Proteomes" id="UP000646478">
    <property type="component" value="Unassembled WGS sequence"/>
</dbReference>
<gene>
    <name evidence="2" type="ORF">GCM10011491_00200</name>
</gene>
<name>A0A916S0S3_9HYPH</name>
<reference evidence="2" key="2">
    <citation type="submission" date="2020-09" db="EMBL/GenBank/DDBJ databases">
        <authorList>
            <person name="Sun Q."/>
            <person name="Zhou Y."/>
        </authorList>
    </citation>
    <scope>NUCLEOTIDE SEQUENCE</scope>
    <source>
        <strain evidence="2">CGMCC 1.15082</strain>
    </source>
</reference>
<sequence>MIATPVHAGGSIETPGLPDRIRSIDYVGFDGVDEAGNPICKTCEAEKAAAEAKRAALEARRKRAREYMARMQGQDLPTQQAAGVDAMAVGALPEAALGDVRLRTGLD</sequence>
<keyword evidence="3" id="KW-1185">Reference proteome</keyword>
<evidence type="ECO:0000256" key="1">
    <source>
        <dbReference type="SAM" id="Coils"/>
    </source>
</evidence>
<evidence type="ECO:0000313" key="2">
    <source>
        <dbReference type="EMBL" id="GGA77010.1"/>
    </source>
</evidence>
<accession>A0A916S0S3</accession>
<comment type="caution">
    <text evidence="2">The sequence shown here is derived from an EMBL/GenBank/DDBJ whole genome shotgun (WGS) entry which is preliminary data.</text>
</comment>